<keyword evidence="4 9" id="KW-0808">Transferase</keyword>
<evidence type="ECO:0000256" key="1">
    <source>
        <dbReference type="ARBA" id="ARBA00009684"/>
    </source>
</evidence>
<dbReference type="HAMAP" id="MF_00061">
    <property type="entry name" value="IspE"/>
    <property type="match status" value="1"/>
</dbReference>
<evidence type="ECO:0000259" key="10">
    <source>
        <dbReference type="Pfam" id="PF00288"/>
    </source>
</evidence>
<dbReference type="InterPro" id="IPR013750">
    <property type="entry name" value="GHMP_kinase_C_dom"/>
</dbReference>
<dbReference type="InterPro" id="IPR036554">
    <property type="entry name" value="GHMP_kinase_C_sf"/>
</dbReference>
<dbReference type="Pfam" id="PF08544">
    <property type="entry name" value="GHMP_kinases_C"/>
    <property type="match status" value="1"/>
</dbReference>
<comment type="function">
    <text evidence="9">Catalyzes the phosphorylation of the position 2 hydroxy group of 4-diphosphocytidyl-2C-methyl-D-erythritol.</text>
</comment>
<keyword evidence="7 9" id="KW-0067">ATP-binding</keyword>
<protein>
    <recommendedName>
        <fullName evidence="3 9">4-diphosphocytidyl-2-C-methyl-D-erythritol kinase</fullName>
        <shortName evidence="9">CMK</shortName>
        <ecNumber evidence="2 9">2.7.1.148</ecNumber>
    </recommendedName>
    <alternativeName>
        <fullName evidence="8 9">4-(cytidine-5'-diphospho)-2-C-methyl-D-erythritol kinase</fullName>
    </alternativeName>
</protein>
<dbReference type="SUPFAM" id="SSF54211">
    <property type="entry name" value="Ribosomal protein S5 domain 2-like"/>
    <property type="match status" value="1"/>
</dbReference>
<keyword evidence="6 9" id="KW-0418">Kinase</keyword>
<comment type="catalytic activity">
    <reaction evidence="9">
        <text>4-CDP-2-C-methyl-D-erythritol + ATP = 4-CDP-2-C-methyl-D-erythritol 2-phosphate + ADP + H(+)</text>
        <dbReference type="Rhea" id="RHEA:18437"/>
        <dbReference type="ChEBI" id="CHEBI:15378"/>
        <dbReference type="ChEBI" id="CHEBI:30616"/>
        <dbReference type="ChEBI" id="CHEBI:57823"/>
        <dbReference type="ChEBI" id="CHEBI:57919"/>
        <dbReference type="ChEBI" id="CHEBI:456216"/>
        <dbReference type="EC" id="2.7.1.148"/>
    </reaction>
</comment>
<sequence length="298" mass="31253">MRHVQRVVVSVPAKVNLALRVGGPRADGFHPLDTVFEALDIFDDVEVRPAQELTLSIKGLGEDLLTDESNLAIRAARALQERIGTHLGADIRITKRIPVAGGMAGGSADAAGTLLALNELWELSLSKDELMGIGAQLGSDVPFAFLGGLAHGVGRGEKLEPVRAGGMHAWVLLTRTEGLSTPAVFRQFDALFPEAGAPAGTQALRRALGEASLAAVGDLLVNDLQPAATSLRPEIGQEIERIAAAGHHVILSGSGPTIAVLIEPERAEELAAQLRADFPYAVHVAYGPAAGAHVRQVQ</sequence>
<evidence type="ECO:0000259" key="11">
    <source>
        <dbReference type="Pfam" id="PF08544"/>
    </source>
</evidence>
<reference evidence="12 13" key="1">
    <citation type="submission" date="2018-11" db="EMBL/GenBank/DDBJ databases">
        <title>Multidrug-resistant genes are associated with an 42-kb island TGI1 carrying a complex class 1 integron in a Trueperella pyogenes.</title>
        <authorList>
            <person name="Dong W."/>
        </authorList>
    </citation>
    <scope>NUCLEOTIDE SEQUENCE [LARGE SCALE GENOMIC DNA]</scope>
    <source>
        <strain evidence="12 13">TP4</strain>
    </source>
</reference>
<dbReference type="GO" id="GO:0016114">
    <property type="term" value="P:terpenoid biosynthetic process"/>
    <property type="evidence" value="ECO:0007669"/>
    <property type="project" value="UniProtKB-UniRule"/>
</dbReference>
<evidence type="ECO:0000256" key="7">
    <source>
        <dbReference type="ARBA" id="ARBA00022840"/>
    </source>
</evidence>
<comment type="pathway">
    <text evidence="9">Isoprenoid biosynthesis; isopentenyl diphosphate biosynthesis via DXP pathway; isopentenyl diphosphate from 1-deoxy-D-xylulose 5-phosphate: step 3/6.</text>
</comment>
<evidence type="ECO:0000256" key="8">
    <source>
        <dbReference type="ARBA" id="ARBA00032554"/>
    </source>
</evidence>
<dbReference type="SUPFAM" id="SSF55060">
    <property type="entry name" value="GHMP Kinase, C-terminal domain"/>
    <property type="match status" value="1"/>
</dbReference>
<dbReference type="RefSeq" id="WP_108726952.1">
    <property type="nucleotide sequence ID" value="NZ_CP033905.1"/>
</dbReference>
<evidence type="ECO:0000313" key="12">
    <source>
        <dbReference type="EMBL" id="AZR07843.1"/>
    </source>
</evidence>
<keyword evidence="5 9" id="KW-0547">Nucleotide-binding</keyword>
<feature type="domain" description="GHMP kinase N-terminal" evidence="10">
    <location>
        <begin position="70"/>
        <end position="148"/>
    </location>
</feature>
<keyword evidence="9" id="KW-0414">Isoprene biosynthesis</keyword>
<dbReference type="Proteomes" id="UP000275951">
    <property type="component" value="Chromosome"/>
</dbReference>
<dbReference type="InterPro" id="IPR004424">
    <property type="entry name" value="IspE"/>
</dbReference>
<dbReference type="PANTHER" id="PTHR43527">
    <property type="entry name" value="4-DIPHOSPHOCYTIDYL-2-C-METHYL-D-ERYTHRITOL KINASE, CHLOROPLASTIC"/>
    <property type="match status" value="1"/>
</dbReference>
<dbReference type="NCBIfam" id="NF002870">
    <property type="entry name" value="PRK03188.1"/>
    <property type="match status" value="1"/>
</dbReference>
<feature type="domain" description="GHMP kinase C-terminal" evidence="11">
    <location>
        <begin position="206"/>
        <end position="278"/>
    </location>
</feature>
<evidence type="ECO:0000256" key="3">
    <source>
        <dbReference type="ARBA" id="ARBA00017473"/>
    </source>
</evidence>
<dbReference type="InterPro" id="IPR014721">
    <property type="entry name" value="Ribsml_uS5_D2-typ_fold_subgr"/>
</dbReference>
<feature type="active site" evidence="9">
    <location>
        <position position="14"/>
    </location>
</feature>
<dbReference type="UniPathway" id="UPA00056">
    <property type="reaction ID" value="UER00094"/>
</dbReference>
<dbReference type="EC" id="2.7.1.148" evidence="2 9"/>
<dbReference type="AlphaFoldDB" id="A0A3Q9GJV4"/>
<dbReference type="GO" id="GO:0050515">
    <property type="term" value="F:4-(cytidine 5'-diphospho)-2-C-methyl-D-erythritol kinase activity"/>
    <property type="evidence" value="ECO:0007669"/>
    <property type="project" value="UniProtKB-UniRule"/>
</dbReference>
<comment type="similarity">
    <text evidence="1 9">Belongs to the GHMP kinase family. IspE subfamily.</text>
</comment>
<dbReference type="GO" id="GO:0019288">
    <property type="term" value="P:isopentenyl diphosphate biosynthetic process, methylerythritol 4-phosphate pathway"/>
    <property type="evidence" value="ECO:0007669"/>
    <property type="project" value="UniProtKB-UniRule"/>
</dbReference>
<dbReference type="PIRSF" id="PIRSF010376">
    <property type="entry name" value="IspE"/>
    <property type="match status" value="1"/>
</dbReference>
<dbReference type="InterPro" id="IPR006204">
    <property type="entry name" value="GHMP_kinase_N_dom"/>
</dbReference>
<evidence type="ECO:0000256" key="6">
    <source>
        <dbReference type="ARBA" id="ARBA00022777"/>
    </source>
</evidence>
<organism evidence="12 13">
    <name type="scientific">Trueperella pyogenes</name>
    <dbReference type="NCBI Taxonomy" id="1661"/>
    <lineage>
        <taxon>Bacteria</taxon>
        <taxon>Bacillati</taxon>
        <taxon>Actinomycetota</taxon>
        <taxon>Actinomycetes</taxon>
        <taxon>Actinomycetales</taxon>
        <taxon>Actinomycetaceae</taxon>
        <taxon>Trueperella</taxon>
    </lineage>
</organism>
<feature type="binding site" evidence="9">
    <location>
        <begin position="98"/>
        <end position="108"/>
    </location>
    <ligand>
        <name>ATP</name>
        <dbReference type="ChEBI" id="CHEBI:30616"/>
    </ligand>
</feature>
<evidence type="ECO:0000256" key="9">
    <source>
        <dbReference type="HAMAP-Rule" id="MF_00061"/>
    </source>
</evidence>
<evidence type="ECO:0000256" key="4">
    <source>
        <dbReference type="ARBA" id="ARBA00022679"/>
    </source>
</evidence>
<dbReference type="Gene3D" id="3.30.70.890">
    <property type="entry name" value="GHMP kinase, C-terminal domain"/>
    <property type="match status" value="1"/>
</dbReference>
<accession>A0A3Q9GJV4</accession>
<dbReference type="PANTHER" id="PTHR43527:SF2">
    <property type="entry name" value="4-DIPHOSPHOCYTIDYL-2-C-METHYL-D-ERYTHRITOL KINASE, CHLOROPLASTIC"/>
    <property type="match status" value="1"/>
</dbReference>
<dbReference type="Gene3D" id="3.30.230.10">
    <property type="match status" value="1"/>
</dbReference>
<dbReference type="EMBL" id="CP033905">
    <property type="protein sequence ID" value="AZR07843.1"/>
    <property type="molecule type" value="Genomic_DNA"/>
</dbReference>
<dbReference type="Pfam" id="PF00288">
    <property type="entry name" value="GHMP_kinases_N"/>
    <property type="match status" value="1"/>
</dbReference>
<name>A0A3Q9GJV4_9ACTO</name>
<proteinExistence type="inferred from homology"/>
<evidence type="ECO:0000256" key="5">
    <source>
        <dbReference type="ARBA" id="ARBA00022741"/>
    </source>
</evidence>
<feature type="active site" evidence="9">
    <location>
        <position position="140"/>
    </location>
</feature>
<dbReference type="NCBIfam" id="TIGR00154">
    <property type="entry name" value="ispE"/>
    <property type="match status" value="1"/>
</dbReference>
<evidence type="ECO:0000256" key="2">
    <source>
        <dbReference type="ARBA" id="ARBA00012052"/>
    </source>
</evidence>
<dbReference type="GO" id="GO:0005524">
    <property type="term" value="F:ATP binding"/>
    <property type="evidence" value="ECO:0007669"/>
    <property type="project" value="UniProtKB-UniRule"/>
</dbReference>
<dbReference type="InterPro" id="IPR020568">
    <property type="entry name" value="Ribosomal_Su5_D2-typ_SF"/>
</dbReference>
<evidence type="ECO:0000313" key="13">
    <source>
        <dbReference type="Proteomes" id="UP000275951"/>
    </source>
</evidence>
<gene>
    <name evidence="9" type="primary">ispE</name>
    <name evidence="12" type="ORF">EBQ10_05320</name>
</gene>